<proteinExistence type="predicted"/>
<dbReference type="EMBL" id="CP091871">
    <property type="protein sequence ID" value="WEU41002.1"/>
    <property type="molecule type" value="Genomic_DNA"/>
</dbReference>
<reference evidence="1" key="1">
    <citation type="journal article" date="2017" name="Nature">
        <title>Asgard archaea illuminate the origin of eukaryotic cellular complexity.</title>
        <authorList>
            <person name="Zaremba-Niedzwiedzka K."/>
            <person name="Caceres E.F."/>
            <person name="Saw J.H."/>
            <person name="Backstrom D."/>
            <person name="Juzokaite L."/>
            <person name="Vancaester E."/>
            <person name="Seitz K.W."/>
            <person name="Anantharaman K."/>
            <person name="Starnawski P."/>
            <person name="Kjeldsen K.U."/>
            <person name="Scott M.B."/>
            <person name="Nunoura T."/>
            <person name="Banfield J.F."/>
            <person name="Schramm A."/>
            <person name="Baker B.J."/>
            <person name="Spang A."/>
            <person name="Ettema T.J.G."/>
        </authorList>
    </citation>
    <scope>NUCLEOTIDE SEQUENCE</scope>
    <source>
        <strain evidence="1">LCB_4</strain>
    </source>
</reference>
<evidence type="ECO:0000313" key="2">
    <source>
        <dbReference type="Proteomes" id="UP000186851"/>
    </source>
</evidence>
<gene>
    <name evidence="1" type="ORF">OdinLCB4_003630</name>
</gene>
<dbReference type="Proteomes" id="UP000186851">
    <property type="component" value="Chromosome"/>
</dbReference>
<reference evidence="1" key="2">
    <citation type="journal article" date="2022" name="Nat. Microbiol.">
        <title>A closed Candidatus Odinarchaeum chromosome exposes Asgard archaeal viruses.</title>
        <authorList>
            <person name="Tamarit D."/>
            <person name="Caceres E.F."/>
            <person name="Krupovic M."/>
            <person name="Nijland R."/>
            <person name="Eme L."/>
            <person name="Robinson N.P."/>
            <person name="Ettema T.J.G."/>
        </authorList>
    </citation>
    <scope>NUCLEOTIDE SEQUENCE</scope>
    <source>
        <strain evidence="1">LCB_4</strain>
    </source>
</reference>
<name>A0AAF0D3E7_ODILC</name>
<evidence type="ECO:0000313" key="1">
    <source>
        <dbReference type="EMBL" id="WEU41002.1"/>
    </source>
</evidence>
<sequence>MQTEEAKKICAELYELNMPGQLIGKEVVDSKARRIGIVRNLRVSMPPIKTELIVKGLDVEFPVNIDNISAVGTVIQLNIAVKEAEEIEIHDILKLRKEIWDEVKNCFEG</sequence>
<dbReference type="AlphaFoldDB" id="A0AAF0D3E7"/>
<dbReference type="KEGG" id="oyw:OdinLCB4_003630"/>
<protein>
    <submittedName>
        <fullName evidence="1">Uncharacterized protein</fullName>
    </submittedName>
</protein>
<accession>A0AAF0D3E7</accession>
<organism evidence="1 2">
    <name type="scientific">Odinarchaeota yellowstonii (strain LCB_4)</name>
    <dbReference type="NCBI Taxonomy" id="1841599"/>
    <lineage>
        <taxon>Archaea</taxon>
        <taxon>Promethearchaeati</taxon>
        <taxon>Candidatus Odinarchaeota</taxon>
        <taxon>Candidatus Odinarchaeia</taxon>
        <taxon>Candidatus Odinarchaeales</taxon>
        <taxon>Candidatus Odinarchaeaceae</taxon>
        <taxon>Candidatus Odinarchaeum</taxon>
    </lineage>
</organism>